<sequence>MRPFSKILISILHLSSFALASSTPKPFSLTFSNLNGDGNIQNSAILAGSTNTTAQPVFASSSGTIANHGGQIHWHSINPQVVQVTVDSTSAFTGAQFTVASSDLFFGVWEYPWSDQITNNGIKYQLLGLGTKTGVNWSNARAPFFITSSGYGVYADTDKMGSFDFTVPGQAQFMFNTSSLTYYIIKPQSKGDYKSIIQEYTAISSRIEMPPDSSYGPTFWSDDFEEDFHGSVKNAQENYYDVVNHLYFNQIRATSFFADRPYGTGNTSWGNFDFDPKYYPTPKEFIANLSAFGFDFQVWAANRAFLNTELYNASVANNWFFPGYNGEAFLGPALNLSIPAAYNYFLEKMSYFTSIGVKGYKIDRGEESEMPFYVQNIEQPLIEQLLYDNMKSTWGVSNFYNFARSAFDRSRSRTGIWNGDSHADFTGLAYSVASGIRAGIIAFSQWGVDCGGYIRTSGEPLEEVWARWMHFSAWSPVYEIRVGTGATPWYDPYTSRLVSILNETAAMHNALMPYIKSHTWEAAQTGVPVIRALFLEYPADEKVYATTDAYAFGSAFFVAPIVNAGGTRQVYFPNGGQFLEYFNKTDVYVGGSSTNVSLELEYVPVYVREGAIVPTGDILQGNAKWVNNWQPWLEIEVFPSWNVPSSTFEYFDGERTKNKGVPIEMTTNRRDSSVTVTYGALGVPATLSVYGKDGIKKVTLNAKGGRITIHSFDSVFNAN</sequence>
<name>A0A0C3DCG4_OIDMZ</name>
<evidence type="ECO:0000313" key="7">
    <source>
        <dbReference type="Proteomes" id="UP000054321"/>
    </source>
</evidence>
<evidence type="ECO:0000256" key="2">
    <source>
        <dbReference type="RuleBase" id="RU361185"/>
    </source>
</evidence>
<dbReference type="InterPro" id="IPR017853">
    <property type="entry name" value="GH"/>
</dbReference>
<dbReference type="AlphaFoldDB" id="A0A0C3DCG4"/>
<dbReference type="GO" id="GO:0004553">
    <property type="term" value="F:hydrolase activity, hydrolyzing O-glycosyl compounds"/>
    <property type="evidence" value="ECO:0007669"/>
    <property type="project" value="InterPro"/>
</dbReference>
<reference evidence="6 7" key="1">
    <citation type="submission" date="2014-04" db="EMBL/GenBank/DDBJ databases">
        <authorList>
            <consortium name="DOE Joint Genome Institute"/>
            <person name="Kuo A."/>
            <person name="Martino E."/>
            <person name="Perotto S."/>
            <person name="Kohler A."/>
            <person name="Nagy L.G."/>
            <person name="Floudas D."/>
            <person name="Copeland A."/>
            <person name="Barry K.W."/>
            <person name="Cichocki N."/>
            <person name="Veneault-Fourrey C."/>
            <person name="LaButti K."/>
            <person name="Lindquist E.A."/>
            <person name="Lipzen A."/>
            <person name="Lundell T."/>
            <person name="Morin E."/>
            <person name="Murat C."/>
            <person name="Sun H."/>
            <person name="Tunlid A."/>
            <person name="Henrissat B."/>
            <person name="Grigoriev I.V."/>
            <person name="Hibbett D.S."/>
            <person name="Martin F."/>
            <person name="Nordberg H.P."/>
            <person name="Cantor M.N."/>
            <person name="Hua S.X."/>
        </authorList>
    </citation>
    <scope>NUCLEOTIDE SEQUENCE [LARGE SCALE GENOMIC DNA]</scope>
    <source>
        <strain evidence="6 7">Zn</strain>
    </source>
</reference>
<keyword evidence="2" id="KW-0326">Glycosidase</keyword>
<dbReference type="InterPro" id="IPR013780">
    <property type="entry name" value="Glyco_hydro_b"/>
</dbReference>
<dbReference type="InterPro" id="IPR011013">
    <property type="entry name" value="Gal_mutarotase_sf_dom"/>
</dbReference>
<dbReference type="EMBL" id="KN832870">
    <property type="protein sequence ID" value="KIN09049.1"/>
    <property type="molecule type" value="Genomic_DNA"/>
</dbReference>
<dbReference type="Gene3D" id="2.60.40.1180">
    <property type="entry name" value="Golgi alpha-mannosidase II"/>
    <property type="match status" value="1"/>
</dbReference>
<dbReference type="GO" id="GO:0030246">
    <property type="term" value="F:carbohydrate binding"/>
    <property type="evidence" value="ECO:0007669"/>
    <property type="project" value="InterPro"/>
</dbReference>
<proteinExistence type="inferred from homology"/>
<evidence type="ECO:0000313" key="6">
    <source>
        <dbReference type="EMBL" id="KIN09049.1"/>
    </source>
</evidence>
<dbReference type="InterPro" id="IPR051816">
    <property type="entry name" value="Glycosyl_Hydrolase_31"/>
</dbReference>
<dbReference type="HOGENOM" id="CLU_022881_0_0_1"/>
<keyword evidence="3" id="KW-0732">Signal</keyword>
<dbReference type="SUPFAM" id="SSF74650">
    <property type="entry name" value="Galactose mutarotase-like"/>
    <property type="match status" value="1"/>
</dbReference>
<dbReference type="InterPro" id="IPR000322">
    <property type="entry name" value="Glyco_hydro_31_TIM"/>
</dbReference>
<dbReference type="Gene3D" id="3.20.20.80">
    <property type="entry name" value="Glycosidases"/>
    <property type="match status" value="1"/>
</dbReference>
<comment type="similarity">
    <text evidence="1 2">Belongs to the glycosyl hydrolase 31 family.</text>
</comment>
<evidence type="ECO:0000256" key="1">
    <source>
        <dbReference type="ARBA" id="ARBA00007806"/>
    </source>
</evidence>
<dbReference type="STRING" id="913774.A0A0C3DCG4"/>
<feature type="domain" description="Glycoside hydrolase family 31 TIM barrel" evidence="4">
    <location>
        <begin position="209"/>
        <end position="515"/>
    </location>
</feature>
<dbReference type="Gene3D" id="2.60.40.1760">
    <property type="entry name" value="glycosyl hydrolase (family 31)"/>
    <property type="match status" value="1"/>
</dbReference>
<dbReference type="InParanoid" id="A0A0C3DCG4"/>
<dbReference type="PANTHER" id="PTHR43863">
    <property type="entry name" value="HYDROLASE, PUTATIVE (AFU_ORTHOLOGUE AFUA_1G03140)-RELATED"/>
    <property type="match status" value="1"/>
</dbReference>
<dbReference type="CDD" id="cd14752">
    <property type="entry name" value="GH31_N"/>
    <property type="match status" value="1"/>
</dbReference>
<keyword evidence="7" id="KW-1185">Reference proteome</keyword>
<dbReference type="SUPFAM" id="SSF51011">
    <property type="entry name" value="Glycosyl hydrolase domain"/>
    <property type="match status" value="1"/>
</dbReference>
<dbReference type="SUPFAM" id="SSF51445">
    <property type="entry name" value="(Trans)glycosidases"/>
    <property type="match status" value="1"/>
</dbReference>
<dbReference type="PANTHER" id="PTHR43863:SF2">
    <property type="entry name" value="MALTASE-GLUCOAMYLASE"/>
    <property type="match status" value="1"/>
</dbReference>
<dbReference type="Proteomes" id="UP000054321">
    <property type="component" value="Unassembled WGS sequence"/>
</dbReference>
<keyword evidence="2 6" id="KW-0378">Hydrolase</keyword>
<evidence type="ECO:0000259" key="5">
    <source>
        <dbReference type="Pfam" id="PF21365"/>
    </source>
</evidence>
<evidence type="ECO:0000256" key="3">
    <source>
        <dbReference type="SAM" id="SignalP"/>
    </source>
</evidence>
<feature type="signal peptide" evidence="3">
    <location>
        <begin position="1"/>
        <end position="20"/>
    </location>
</feature>
<dbReference type="OrthoDB" id="1334205at2759"/>
<gene>
    <name evidence="6" type="ORF">OIDMADRAFT_23774</name>
</gene>
<accession>A0A0C3DCG4</accession>
<protein>
    <submittedName>
        <fullName evidence="6">Glycoside hydrolase family 31 protein</fullName>
    </submittedName>
</protein>
<feature type="domain" description="Glycosyl hydrolase family 31 C-terminal" evidence="5">
    <location>
        <begin position="526"/>
        <end position="613"/>
    </location>
</feature>
<evidence type="ECO:0000259" key="4">
    <source>
        <dbReference type="Pfam" id="PF01055"/>
    </source>
</evidence>
<dbReference type="InterPro" id="IPR048395">
    <property type="entry name" value="Glyco_hydro_31_C"/>
</dbReference>
<dbReference type="GO" id="GO:0005975">
    <property type="term" value="P:carbohydrate metabolic process"/>
    <property type="evidence" value="ECO:0007669"/>
    <property type="project" value="InterPro"/>
</dbReference>
<dbReference type="Pfam" id="PF01055">
    <property type="entry name" value="Glyco_hydro_31_2nd"/>
    <property type="match status" value="1"/>
</dbReference>
<feature type="chain" id="PRO_5002163239" evidence="3">
    <location>
        <begin position="21"/>
        <end position="719"/>
    </location>
</feature>
<reference evidence="7" key="2">
    <citation type="submission" date="2015-01" db="EMBL/GenBank/DDBJ databases">
        <title>Evolutionary Origins and Diversification of the Mycorrhizal Mutualists.</title>
        <authorList>
            <consortium name="DOE Joint Genome Institute"/>
            <consortium name="Mycorrhizal Genomics Consortium"/>
            <person name="Kohler A."/>
            <person name="Kuo A."/>
            <person name="Nagy L.G."/>
            <person name="Floudas D."/>
            <person name="Copeland A."/>
            <person name="Barry K.W."/>
            <person name="Cichocki N."/>
            <person name="Veneault-Fourrey C."/>
            <person name="LaButti K."/>
            <person name="Lindquist E.A."/>
            <person name="Lipzen A."/>
            <person name="Lundell T."/>
            <person name="Morin E."/>
            <person name="Murat C."/>
            <person name="Riley R."/>
            <person name="Ohm R."/>
            <person name="Sun H."/>
            <person name="Tunlid A."/>
            <person name="Henrissat B."/>
            <person name="Grigoriev I.V."/>
            <person name="Hibbett D.S."/>
            <person name="Martin F."/>
        </authorList>
    </citation>
    <scope>NUCLEOTIDE SEQUENCE [LARGE SCALE GENOMIC DNA]</scope>
    <source>
        <strain evidence="7">Zn</strain>
    </source>
</reference>
<dbReference type="Pfam" id="PF21365">
    <property type="entry name" value="Glyco_hydro_31_3rd"/>
    <property type="match status" value="1"/>
</dbReference>
<organism evidence="6 7">
    <name type="scientific">Oidiodendron maius (strain Zn)</name>
    <dbReference type="NCBI Taxonomy" id="913774"/>
    <lineage>
        <taxon>Eukaryota</taxon>
        <taxon>Fungi</taxon>
        <taxon>Dikarya</taxon>
        <taxon>Ascomycota</taxon>
        <taxon>Pezizomycotina</taxon>
        <taxon>Leotiomycetes</taxon>
        <taxon>Leotiomycetes incertae sedis</taxon>
        <taxon>Myxotrichaceae</taxon>
        <taxon>Oidiodendron</taxon>
    </lineage>
</organism>